<dbReference type="AlphaFoldDB" id="A0A1W2CQ44"/>
<keyword evidence="6" id="KW-1185">Reference proteome</keyword>
<evidence type="ECO:0000256" key="3">
    <source>
        <dbReference type="ARBA" id="ARBA00022842"/>
    </source>
</evidence>
<keyword evidence="2" id="KW-0479">Metal-binding</keyword>
<reference evidence="5 6" key="1">
    <citation type="submission" date="2017-04" db="EMBL/GenBank/DDBJ databases">
        <authorList>
            <person name="Afonso C.L."/>
            <person name="Miller P.J."/>
            <person name="Scott M.A."/>
            <person name="Spackman E."/>
            <person name="Goraichik I."/>
            <person name="Dimitrov K.M."/>
            <person name="Suarez D.L."/>
            <person name="Swayne D.E."/>
        </authorList>
    </citation>
    <scope>NUCLEOTIDE SEQUENCE [LARGE SCALE GENOMIC DNA]</scope>
    <source>
        <strain evidence="5 6">DSM 19625</strain>
    </source>
</reference>
<dbReference type="PANTHER" id="PTHR13794:SF58">
    <property type="entry name" value="MITOCHONDRIAL ENOLASE SUPERFAMILY MEMBER 1"/>
    <property type="match status" value="1"/>
</dbReference>
<dbReference type="SFLD" id="SFLDS00001">
    <property type="entry name" value="Enolase"/>
    <property type="match status" value="1"/>
</dbReference>
<evidence type="ECO:0000313" key="6">
    <source>
        <dbReference type="Proteomes" id="UP000192678"/>
    </source>
</evidence>
<evidence type="ECO:0000313" key="5">
    <source>
        <dbReference type="EMBL" id="SMC87321.1"/>
    </source>
</evidence>
<dbReference type="EMBL" id="FWYB01000004">
    <property type="protein sequence ID" value="SMC87321.1"/>
    <property type="molecule type" value="Genomic_DNA"/>
</dbReference>
<dbReference type="SUPFAM" id="SSF51604">
    <property type="entry name" value="Enolase C-terminal domain-like"/>
    <property type="match status" value="1"/>
</dbReference>
<comment type="cofactor">
    <cofactor evidence="1">
        <name>Mg(2+)</name>
        <dbReference type="ChEBI" id="CHEBI:18420"/>
    </cofactor>
</comment>
<dbReference type="InterPro" id="IPR029017">
    <property type="entry name" value="Enolase-like_N"/>
</dbReference>
<dbReference type="GO" id="GO:0016052">
    <property type="term" value="P:carbohydrate catabolic process"/>
    <property type="evidence" value="ECO:0007669"/>
    <property type="project" value="TreeGrafter"/>
</dbReference>
<dbReference type="RefSeq" id="WP_084289299.1">
    <property type="nucleotide sequence ID" value="NZ_FWYB01000004.1"/>
</dbReference>
<dbReference type="GO" id="GO:0016836">
    <property type="term" value="F:hydro-lyase activity"/>
    <property type="evidence" value="ECO:0007669"/>
    <property type="project" value="TreeGrafter"/>
</dbReference>
<dbReference type="Gene3D" id="3.20.20.120">
    <property type="entry name" value="Enolase-like C-terminal domain"/>
    <property type="match status" value="1"/>
</dbReference>
<accession>A0A1W2CQ44</accession>
<dbReference type="Proteomes" id="UP000192678">
    <property type="component" value="Unassembled WGS sequence"/>
</dbReference>
<protein>
    <submittedName>
        <fullName evidence="5">L-alanine-DL-glutamate epimerase</fullName>
    </submittedName>
</protein>
<evidence type="ECO:0000256" key="1">
    <source>
        <dbReference type="ARBA" id="ARBA00001946"/>
    </source>
</evidence>
<proteinExistence type="predicted"/>
<dbReference type="InterPro" id="IPR029065">
    <property type="entry name" value="Enolase_C-like"/>
</dbReference>
<name>A0A1W2CQ44_9SPHI</name>
<dbReference type="SUPFAM" id="SSF54826">
    <property type="entry name" value="Enolase N-terminal domain-like"/>
    <property type="match status" value="1"/>
</dbReference>
<sequence>MNQIDNEIFNIKRIKIRILEQVAAVIPFQDATMGPFPHFGISIITLEDNDGNIGESPVYNSYLNILETCLFPILFHSQNVPYREFFPLLYWSIRNEGFKGAASALLGQLDMALYDLAARRKGIPLHQYMGAVENEVKMYGSGGGTNYSFAQLEQEVNFFLEAGVDCYKMKIGKDFGKNMKEDITRVKFVKNLLGNGVRLAVDANQVWNCTDVFNFIDAVGEDNLSWIEEPIHSAAYDLIETLCKATKVTVAYGESERTSKIFPTLVNCGVRHLQPVPTQIGGIKEWLEVRDLSINKKLDFSSGGYSLYSAFLMAASNGVGMIEYLYSIMYGLEKYFLVYPSWRNGKFIFPDIAGIPVRIDWDNCYRENRIIREFKWEQADVPRYKPIVSM</sequence>
<feature type="domain" description="Mandelate racemase/muconate lactonizing enzyme C-terminal" evidence="4">
    <location>
        <begin position="149"/>
        <end position="249"/>
    </location>
</feature>
<evidence type="ECO:0000259" key="4">
    <source>
        <dbReference type="SMART" id="SM00922"/>
    </source>
</evidence>
<organism evidence="5 6">
    <name type="scientific">Pedobacter nyackensis</name>
    <dbReference type="NCBI Taxonomy" id="475255"/>
    <lineage>
        <taxon>Bacteria</taxon>
        <taxon>Pseudomonadati</taxon>
        <taxon>Bacteroidota</taxon>
        <taxon>Sphingobacteriia</taxon>
        <taxon>Sphingobacteriales</taxon>
        <taxon>Sphingobacteriaceae</taxon>
        <taxon>Pedobacter</taxon>
    </lineage>
</organism>
<keyword evidence="3" id="KW-0460">Magnesium</keyword>
<dbReference type="SMART" id="SM00922">
    <property type="entry name" value="MR_MLE"/>
    <property type="match status" value="1"/>
</dbReference>
<gene>
    <name evidence="5" type="ORF">SAMN04488101_104192</name>
</gene>
<dbReference type="STRING" id="475255.SAMN04488101_104192"/>
<dbReference type="GO" id="GO:0000287">
    <property type="term" value="F:magnesium ion binding"/>
    <property type="evidence" value="ECO:0007669"/>
    <property type="project" value="TreeGrafter"/>
</dbReference>
<dbReference type="OrthoDB" id="9796450at2"/>
<dbReference type="Pfam" id="PF13378">
    <property type="entry name" value="MR_MLE_C"/>
    <property type="match status" value="1"/>
</dbReference>
<dbReference type="InterPro" id="IPR046945">
    <property type="entry name" value="RHMD-like"/>
</dbReference>
<dbReference type="GO" id="GO:0016854">
    <property type="term" value="F:racemase and epimerase activity"/>
    <property type="evidence" value="ECO:0007669"/>
    <property type="project" value="UniProtKB-ARBA"/>
</dbReference>
<dbReference type="Gene3D" id="3.30.390.10">
    <property type="entry name" value="Enolase-like, N-terminal domain"/>
    <property type="match status" value="1"/>
</dbReference>
<dbReference type="PANTHER" id="PTHR13794">
    <property type="entry name" value="ENOLASE SUPERFAMILY, MANDELATE RACEMASE"/>
    <property type="match status" value="1"/>
</dbReference>
<evidence type="ECO:0000256" key="2">
    <source>
        <dbReference type="ARBA" id="ARBA00022723"/>
    </source>
</evidence>
<dbReference type="InterPro" id="IPR036849">
    <property type="entry name" value="Enolase-like_C_sf"/>
</dbReference>
<dbReference type="InterPro" id="IPR013342">
    <property type="entry name" value="Mandelate_racemase_C"/>
</dbReference>